<gene>
    <name evidence="6" type="ORF">CAPTEDRAFT_209897</name>
</gene>
<keyword evidence="8" id="KW-1185">Reference proteome</keyword>
<dbReference type="EnsemblMetazoa" id="CapteT209897">
    <property type="protein sequence ID" value="CapteP209897"/>
    <property type="gene ID" value="CapteG209897"/>
</dbReference>
<organism evidence="6">
    <name type="scientific">Capitella teleta</name>
    <name type="common">Polychaete worm</name>
    <dbReference type="NCBI Taxonomy" id="283909"/>
    <lineage>
        <taxon>Eukaryota</taxon>
        <taxon>Metazoa</taxon>
        <taxon>Spiralia</taxon>
        <taxon>Lophotrochozoa</taxon>
        <taxon>Annelida</taxon>
        <taxon>Polychaeta</taxon>
        <taxon>Sedentaria</taxon>
        <taxon>Scolecida</taxon>
        <taxon>Capitellidae</taxon>
        <taxon>Capitella</taxon>
    </lineage>
</organism>
<evidence type="ECO:0000313" key="7">
    <source>
        <dbReference type="EnsemblMetazoa" id="CapteP209897"/>
    </source>
</evidence>
<keyword evidence="2" id="KW-0176">Collagen</keyword>
<feature type="chain" id="PRO_5008788263" description="C-type lectin domain-containing protein" evidence="4">
    <location>
        <begin position="20"/>
        <end position="252"/>
    </location>
</feature>
<evidence type="ECO:0000256" key="4">
    <source>
        <dbReference type="SAM" id="SignalP"/>
    </source>
</evidence>
<feature type="non-terminal residue" evidence="6">
    <location>
        <position position="252"/>
    </location>
</feature>
<keyword evidence="1" id="KW-0106">Calcium</keyword>
<dbReference type="InterPro" id="IPR001304">
    <property type="entry name" value="C-type_lectin-like"/>
</dbReference>
<dbReference type="SUPFAM" id="SSF56436">
    <property type="entry name" value="C-type lectin-like"/>
    <property type="match status" value="1"/>
</dbReference>
<evidence type="ECO:0000256" key="3">
    <source>
        <dbReference type="SAM" id="MobiDB-lite"/>
    </source>
</evidence>
<evidence type="ECO:0000256" key="2">
    <source>
        <dbReference type="ARBA" id="ARBA00023119"/>
    </source>
</evidence>
<dbReference type="CDD" id="cd00037">
    <property type="entry name" value="CLECT"/>
    <property type="match status" value="1"/>
</dbReference>
<dbReference type="OMA" id="ENDHCIF"/>
<dbReference type="GO" id="GO:0005581">
    <property type="term" value="C:collagen trimer"/>
    <property type="evidence" value="ECO:0007669"/>
    <property type="project" value="UniProtKB-KW"/>
</dbReference>
<dbReference type="Pfam" id="PF01391">
    <property type="entry name" value="Collagen"/>
    <property type="match status" value="1"/>
</dbReference>
<dbReference type="HOGENOM" id="CLU_1104996_0_0_1"/>
<dbReference type="PROSITE" id="PS50041">
    <property type="entry name" value="C_TYPE_LECTIN_2"/>
    <property type="match status" value="1"/>
</dbReference>
<dbReference type="EMBL" id="KB299519">
    <property type="protein sequence ID" value="ELU07923.1"/>
    <property type="molecule type" value="Genomic_DNA"/>
</dbReference>
<dbReference type="EMBL" id="AMQN01006919">
    <property type="status" value="NOT_ANNOTATED_CDS"/>
    <property type="molecule type" value="Genomic_DNA"/>
</dbReference>
<feature type="domain" description="C-type lectin" evidence="5">
    <location>
        <begin position="29"/>
        <end position="149"/>
    </location>
</feature>
<dbReference type="InterPro" id="IPR016187">
    <property type="entry name" value="CTDL_fold"/>
</dbReference>
<dbReference type="SMART" id="SM00034">
    <property type="entry name" value="CLECT"/>
    <property type="match status" value="1"/>
</dbReference>
<evidence type="ECO:0000256" key="1">
    <source>
        <dbReference type="ARBA" id="ARBA00022837"/>
    </source>
</evidence>
<evidence type="ECO:0000259" key="5">
    <source>
        <dbReference type="PROSITE" id="PS50041"/>
    </source>
</evidence>
<name>R7UP89_CAPTE</name>
<dbReference type="InterPro" id="IPR008160">
    <property type="entry name" value="Collagen"/>
</dbReference>
<dbReference type="AlphaFoldDB" id="R7UP89"/>
<dbReference type="Gene3D" id="3.10.100.10">
    <property type="entry name" value="Mannose-Binding Protein A, subunit A"/>
    <property type="match status" value="1"/>
</dbReference>
<dbReference type="Proteomes" id="UP000014760">
    <property type="component" value="Unassembled WGS sequence"/>
</dbReference>
<reference evidence="7" key="3">
    <citation type="submission" date="2015-06" db="UniProtKB">
        <authorList>
            <consortium name="EnsemblMetazoa"/>
        </authorList>
    </citation>
    <scope>IDENTIFICATION</scope>
</reference>
<dbReference type="STRING" id="283909.R7UP89"/>
<accession>R7UP89</accession>
<dbReference type="OrthoDB" id="6126523at2759"/>
<dbReference type="InterPro" id="IPR050111">
    <property type="entry name" value="C-type_lectin/snaclec_domain"/>
</dbReference>
<dbReference type="PANTHER" id="PTHR22803">
    <property type="entry name" value="MANNOSE, PHOSPHOLIPASE, LECTIN RECEPTOR RELATED"/>
    <property type="match status" value="1"/>
</dbReference>
<evidence type="ECO:0000313" key="8">
    <source>
        <dbReference type="Proteomes" id="UP000014760"/>
    </source>
</evidence>
<dbReference type="Pfam" id="PF00059">
    <property type="entry name" value="Lectin_C"/>
    <property type="match status" value="1"/>
</dbReference>
<keyword evidence="4" id="KW-0732">Signal</keyword>
<reference evidence="8" key="1">
    <citation type="submission" date="2012-12" db="EMBL/GenBank/DDBJ databases">
        <authorList>
            <person name="Hellsten U."/>
            <person name="Grimwood J."/>
            <person name="Chapman J.A."/>
            <person name="Shapiro H."/>
            <person name="Aerts A."/>
            <person name="Otillar R.P."/>
            <person name="Terry A.Y."/>
            <person name="Boore J.L."/>
            <person name="Simakov O."/>
            <person name="Marletaz F."/>
            <person name="Cho S.-J."/>
            <person name="Edsinger-Gonzales E."/>
            <person name="Havlak P."/>
            <person name="Kuo D.-H."/>
            <person name="Larsson T."/>
            <person name="Lv J."/>
            <person name="Arendt D."/>
            <person name="Savage R."/>
            <person name="Osoegawa K."/>
            <person name="de Jong P."/>
            <person name="Lindberg D.R."/>
            <person name="Seaver E.C."/>
            <person name="Weisblat D.A."/>
            <person name="Putnam N.H."/>
            <person name="Grigoriev I.V."/>
            <person name="Rokhsar D.S."/>
        </authorList>
    </citation>
    <scope>NUCLEOTIDE SEQUENCE</scope>
    <source>
        <strain evidence="8">I ESC-2004</strain>
    </source>
</reference>
<feature type="signal peptide" evidence="4">
    <location>
        <begin position="1"/>
        <end position="19"/>
    </location>
</feature>
<dbReference type="InterPro" id="IPR016186">
    <property type="entry name" value="C-type_lectin-like/link_sf"/>
</dbReference>
<sequence length="252" mass="26681">MELRLGWIFLLSLVTRAYSQSCPKDWRLMGSRCYWVYLYSDSANEDKTWTAARTNCQLAGGYLVSINDDYEDNNVNIIRRVAGIPDDSYYWIGLSDRTTEGVFEWEDGSPADFVKFLTSAGEPNSRNPTDSLAAIEDFVVASGKYLWSDVRNDWSNVINTRTEPSGFICETGAFLPPGPQGLTGPNGPPGSPGPMGVAGPPGTPGPAGLKGSPGPMGTAGPTGPIGSPGIPGEKGEQGISGTPGLKGETGNP</sequence>
<feature type="region of interest" description="Disordered" evidence="3">
    <location>
        <begin position="175"/>
        <end position="252"/>
    </location>
</feature>
<proteinExistence type="predicted"/>
<feature type="compositionally biased region" description="Low complexity" evidence="3">
    <location>
        <begin position="194"/>
        <end position="231"/>
    </location>
</feature>
<evidence type="ECO:0000313" key="6">
    <source>
        <dbReference type="EMBL" id="ELU07923.1"/>
    </source>
</evidence>
<protein>
    <recommendedName>
        <fullName evidence="5">C-type lectin domain-containing protein</fullName>
    </recommendedName>
</protein>
<reference evidence="6 8" key="2">
    <citation type="journal article" date="2013" name="Nature">
        <title>Insights into bilaterian evolution from three spiralian genomes.</title>
        <authorList>
            <person name="Simakov O."/>
            <person name="Marletaz F."/>
            <person name="Cho S.J."/>
            <person name="Edsinger-Gonzales E."/>
            <person name="Havlak P."/>
            <person name="Hellsten U."/>
            <person name="Kuo D.H."/>
            <person name="Larsson T."/>
            <person name="Lv J."/>
            <person name="Arendt D."/>
            <person name="Savage R."/>
            <person name="Osoegawa K."/>
            <person name="de Jong P."/>
            <person name="Grimwood J."/>
            <person name="Chapman J.A."/>
            <person name="Shapiro H."/>
            <person name="Aerts A."/>
            <person name="Otillar R.P."/>
            <person name="Terry A.Y."/>
            <person name="Boore J.L."/>
            <person name="Grigoriev I.V."/>
            <person name="Lindberg D.R."/>
            <person name="Seaver E.C."/>
            <person name="Weisblat D.A."/>
            <person name="Putnam N.H."/>
            <person name="Rokhsar D.S."/>
        </authorList>
    </citation>
    <scope>NUCLEOTIDE SEQUENCE</scope>
    <source>
        <strain evidence="6 8">I ESC-2004</strain>
    </source>
</reference>